<reference evidence="11 12" key="1">
    <citation type="submission" date="2024-08" db="EMBL/GenBank/DDBJ databases">
        <authorList>
            <person name="Cucini C."/>
            <person name="Frati F."/>
        </authorList>
    </citation>
    <scope>NUCLEOTIDE SEQUENCE [LARGE SCALE GENOMIC DNA]</scope>
</reference>
<evidence type="ECO:0000256" key="5">
    <source>
        <dbReference type="ARBA" id="ARBA00022989"/>
    </source>
</evidence>
<evidence type="ECO:0000256" key="4">
    <source>
        <dbReference type="ARBA" id="ARBA00022692"/>
    </source>
</evidence>
<comment type="caution">
    <text evidence="11">The sequence shown here is derived from an EMBL/GenBank/DDBJ whole genome shotgun (WGS) entry which is preliminary data.</text>
</comment>
<organism evidence="11 12">
    <name type="scientific">Orchesella dallaii</name>
    <dbReference type="NCBI Taxonomy" id="48710"/>
    <lineage>
        <taxon>Eukaryota</taxon>
        <taxon>Metazoa</taxon>
        <taxon>Ecdysozoa</taxon>
        <taxon>Arthropoda</taxon>
        <taxon>Hexapoda</taxon>
        <taxon>Collembola</taxon>
        <taxon>Entomobryomorpha</taxon>
        <taxon>Entomobryoidea</taxon>
        <taxon>Orchesellidae</taxon>
        <taxon>Orchesellinae</taxon>
        <taxon>Orchesella</taxon>
    </lineage>
</organism>
<keyword evidence="12" id="KW-1185">Reference proteome</keyword>
<evidence type="ECO:0000256" key="1">
    <source>
        <dbReference type="ARBA" id="ARBA00004651"/>
    </source>
</evidence>
<dbReference type="Gene3D" id="3.40.190.10">
    <property type="entry name" value="Periplasmic binding protein-like II"/>
    <property type="match status" value="1"/>
</dbReference>
<keyword evidence="5 9" id="KW-1133">Transmembrane helix</keyword>
<dbReference type="SUPFAM" id="SSF53850">
    <property type="entry name" value="Periplasmic binding protein-like II"/>
    <property type="match status" value="1"/>
</dbReference>
<evidence type="ECO:0000256" key="3">
    <source>
        <dbReference type="ARBA" id="ARBA00022475"/>
    </source>
</evidence>
<dbReference type="Pfam" id="PF00060">
    <property type="entry name" value="Lig_chan"/>
    <property type="match status" value="1"/>
</dbReference>
<accession>A0ABP1RS79</accession>
<dbReference type="PANTHER" id="PTHR42643">
    <property type="entry name" value="IONOTROPIC RECEPTOR 20A-RELATED"/>
    <property type="match status" value="1"/>
</dbReference>
<dbReference type="PANTHER" id="PTHR42643:SF24">
    <property type="entry name" value="IONOTROPIC RECEPTOR 60A"/>
    <property type="match status" value="1"/>
</dbReference>
<keyword evidence="4 9" id="KW-0812">Transmembrane</keyword>
<comment type="similarity">
    <text evidence="2">Belongs to the glutamate-gated ion channel (TC 1.A.10.1) family.</text>
</comment>
<name>A0ABP1RS79_9HEXA</name>
<evidence type="ECO:0000259" key="10">
    <source>
        <dbReference type="Pfam" id="PF00060"/>
    </source>
</evidence>
<feature type="transmembrane region" description="Helical" evidence="9">
    <location>
        <begin position="533"/>
        <end position="557"/>
    </location>
</feature>
<evidence type="ECO:0000256" key="6">
    <source>
        <dbReference type="ARBA" id="ARBA00023136"/>
    </source>
</evidence>
<dbReference type="InterPro" id="IPR052192">
    <property type="entry name" value="Insect_Ionotropic_Sensory_Rcpt"/>
</dbReference>
<protein>
    <recommendedName>
        <fullName evidence="10">Ionotropic glutamate receptor C-terminal domain-containing protein</fullName>
    </recommendedName>
</protein>
<sequence length="565" mass="64566">MLMLSDREIDKSDKTMCFPSMRVEMFIGFRQDEMFYNGGTIRRPLLRTDQDYFLFFLNEVSDGKKLLSSRNFRLRLKHKLVINIEPKATSILGKNHHGEIVSKTLRRTSNLNSLFPDYTKDLQGTILKISIPNYPSAIELDESNHNDSQIVTRTRGIYATWLKLVEKKFNFTCEFFISSNEGASGTQLDNGEWTGGIRDVIEGLAHMSIDISHIYSRRGVVEWASPLTYRAIVFVANKAKYHFPQHIVVLPFGPSMWIVFVASILISVSCFKFVSEMEFIFKVKFESCGFEREGNCHLTFENIIGFIIATFLSQPWDFPRSLMRSWGIRILMIFWLLFAFVIATAYQAKLTTLMAFPVASFEPSSFEDLANSDFKIGINALGKGELTYIVFSTGGGKTFQKIFAKATLYPNASECILKVVTEQFACITGEGSAMYHIANSIGNKNGISPLQISRSKANFVEGGVIYQKRWIYRENFDQTIRTTMNMGLVDKWWQSYMDSVKADKRKLDKANIMENNPLATIERGNVALKLEQVVSCFLCWTMGLVTALIIACIEYGMRRRKYYND</sequence>
<keyword evidence="6 9" id="KW-0472">Membrane</keyword>
<evidence type="ECO:0000313" key="11">
    <source>
        <dbReference type="EMBL" id="CAL8134474.1"/>
    </source>
</evidence>
<evidence type="ECO:0000256" key="9">
    <source>
        <dbReference type="SAM" id="Phobius"/>
    </source>
</evidence>
<evidence type="ECO:0000256" key="8">
    <source>
        <dbReference type="ARBA" id="ARBA00023180"/>
    </source>
</evidence>
<dbReference type="Gene3D" id="1.10.287.70">
    <property type="match status" value="1"/>
</dbReference>
<evidence type="ECO:0000313" key="12">
    <source>
        <dbReference type="Proteomes" id="UP001642540"/>
    </source>
</evidence>
<keyword evidence="3" id="KW-1003">Cell membrane</keyword>
<dbReference type="InterPro" id="IPR001320">
    <property type="entry name" value="Iontro_rcpt_C"/>
</dbReference>
<feature type="transmembrane region" description="Helical" evidence="9">
    <location>
        <begin position="326"/>
        <end position="346"/>
    </location>
</feature>
<keyword evidence="7" id="KW-0675">Receptor</keyword>
<evidence type="ECO:0000256" key="7">
    <source>
        <dbReference type="ARBA" id="ARBA00023170"/>
    </source>
</evidence>
<feature type="transmembrane region" description="Helical" evidence="9">
    <location>
        <begin position="255"/>
        <end position="274"/>
    </location>
</feature>
<gene>
    <name evidence="11" type="ORF">ODALV1_LOCUS25543</name>
</gene>
<evidence type="ECO:0000256" key="2">
    <source>
        <dbReference type="ARBA" id="ARBA00008685"/>
    </source>
</evidence>
<feature type="domain" description="Ionotropic glutamate receptor C-terminal" evidence="10">
    <location>
        <begin position="255"/>
        <end position="542"/>
    </location>
</feature>
<dbReference type="EMBL" id="CAXLJM020000104">
    <property type="protein sequence ID" value="CAL8134474.1"/>
    <property type="molecule type" value="Genomic_DNA"/>
</dbReference>
<proteinExistence type="inferred from homology"/>
<keyword evidence="8" id="KW-0325">Glycoprotein</keyword>
<comment type="subcellular location">
    <subcellularLocation>
        <location evidence="1">Cell membrane</location>
        <topology evidence="1">Multi-pass membrane protein</topology>
    </subcellularLocation>
</comment>
<dbReference type="Proteomes" id="UP001642540">
    <property type="component" value="Unassembled WGS sequence"/>
</dbReference>